<keyword evidence="3" id="KW-0813">Transport</keyword>
<evidence type="ECO:0000256" key="1">
    <source>
        <dbReference type="ARBA" id="ARBA00004141"/>
    </source>
</evidence>
<comment type="caution">
    <text evidence="8">The sequence shown here is derived from an EMBL/GenBank/DDBJ whole genome shotgun (WGS) entry which is preliminary data.</text>
</comment>
<dbReference type="GO" id="GO:0009847">
    <property type="term" value="P:spore germination"/>
    <property type="evidence" value="ECO:0007669"/>
    <property type="project" value="InterPro"/>
</dbReference>
<organism evidence="8 9">
    <name type="scientific">Bacillus paranthracis</name>
    <dbReference type="NCBI Taxonomy" id="2026186"/>
    <lineage>
        <taxon>Bacteria</taxon>
        <taxon>Bacillati</taxon>
        <taxon>Bacillota</taxon>
        <taxon>Bacilli</taxon>
        <taxon>Bacillales</taxon>
        <taxon>Bacillaceae</taxon>
        <taxon>Bacillus</taxon>
        <taxon>Bacillus cereus group</taxon>
    </lineage>
</organism>
<dbReference type="RefSeq" id="WP_000166500.1">
    <property type="nucleotide sequence ID" value="NZ_BPLB01000001.1"/>
</dbReference>
<dbReference type="PANTHER" id="PTHR34975">
    <property type="entry name" value="SPORE GERMINATION PROTEIN A2"/>
    <property type="match status" value="1"/>
</dbReference>
<evidence type="ECO:0000256" key="6">
    <source>
        <dbReference type="ARBA" id="ARBA00022989"/>
    </source>
</evidence>
<dbReference type="Proteomes" id="UP000194435">
    <property type="component" value="Unassembled WGS sequence"/>
</dbReference>
<dbReference type="AlphaFoldDB" id="A0A1J9ZRU0"/>
<evidence type="ECO:0000256" key="2">
    <source>
        <dbReference type="ARBA" id="ARBA00007998"/>
    </source>
</evidence>
<keyword evidence="6" id="KW-1133">Transmembrane helix</keyword>
<evidence type="ECO:0000313" key="8">
    <source>
        <dbReference type="EMBL" id="SME29226.1"/>
    </source>
</evidence>
<evidence type="ECO:0000313" key="9">
    <source>
        <dbReference type="Proteomes" id="UP000194435"/>
    </source>
</evidence>
<proteinExistence type="inferred from homology"/>
<dbReference type="NCBIfam" id="TIGR00912">
    <property type="entry name" value="2A0309"/>
    <property type="match status" value="1"/>
</dbReference>
<evidence type="ECO:0000256" key="5">
    <source>
        <dbReference type="ARBA" id="ARBA00022692"/>
    </source>
</evidence>
<dbReference type="Pfam" id="PF03845">
    <property type="entry name" value="Spore_permease"/>
    <property type="match status" value="1"/>
</dbReference>
<comment type="similarity">
    <text evidence="2">Belongs to the amino acid-polyamine-organocation (APC) superfamily. Spore germination protein (SGP) (TC 2.A.3.9) family.</text>
</comment>
<gene>
    <name evidence="8" type="primary">yndE_3</name>
    <name evidence="8" type="ORF">BACERE00221_03724</name>
</gene>
<keyword evidence="5" id="KW-0812">Transmembrane</keyword>
<comment type="subcellular location">
    <subcellularLocation>
        <location evidence="1">Membrane</location>
        <topology evidence="1">Multi-pass membrane protein</topology>
    </subcellularLocation>
</comment>
<evidence type="ECO:0000256" key="7">
    <source>
        <dbReference type="ARBA" id="ARBA00023136"/>
    </source>
</evidence>
<dbReference type="InterPro" id="IPR004761">
    <property type="entry name" value="Spore_GerAB"/>
</dbReference>
<protein>
    <submittedName>
        <fullName evidence="8">Spore germination protein YndE</fullName>
    </submittedName>
</protein>
<dbReference type="PANTHER" id="PTHR34975:SF2">
    <property type="entry name" value="SPORE GERMINATION PROTEIN A2"/>
    <property type="match status" value="1"/>
</dbReference>
<evidence type="ECO:0000256" key="4">
    <source>
        <dbReference type="ARBA" id="ARBA00022544"/>
    </source>
</evidence>
<evidence type="ECO:0000256" key="3">
    <source>
        <dbReference type="ARBA" id="ARBA00022448"/>
    </source>
</evidence>
<sequence length="365" mass="42028">MTKRAKREISLFQYILTISGVQVGFGVLTLPREVAQGANTDGWISIIIGCAITTLVSLCIVKIMEKHPGYTLLDVLTRYLGKWLGKFAMLLWILYAILAAVSLIFSLLYVIHIWILPRTPMFLIMILLSIPMLMLACKGVLIISRFAVFTVLFTLWIPLLLFIPLKDGHWIYLLPFLKEGWLPVVTTVKSTIIASLGFEFAFVLYPYLTNKSAAKKGIVLANMITLFVYLQVTFVSFVYFSPDGITKFLWPTLSLITPFHFSFLERFEIIFLSFYLFIIFDSCIPYIFTASDGINQLLNKKGSSLPVWILLFGCIFVLFFYIPSSYQISALREFWGAASYFIVFLFPVVFLLYMTLYQYWERRRV</sequence>
<accession>A0A1J9ZRU0</accession>
<dbReference type="EMBL" id="FWZC01000056">
    <property type="protein sequence ID" value="SME29226.1"/>
    <property type="molecule type" value="Genomic_DNA"/>
</dbReference>
<name>A0A1J9ZRU0_9BACI</name>
<dbReference type="GO" id="GO:0016020">
    <property type="term" value="C:membrane"/>
    <property type="evidence" value="ECO:0007669"/>
    <property type="project" value="UniProtKB-SubCell"/>
</dbReference>
<keyword evidence="7" id="KW-0472">Membrane</keyword>
<reference evidence="8 9" key="1">
    <citation type="submission" date="2017-04" db="EMBL/GenBank/DDBJ databases">
        <authorList>
            <person name="Criscuolo A."/>
        </authorList>
    </citation>
    <scope>NUCLEOTIDE SEQUENCE [LARGE SCALE GENOMIC DNA]</scope>
    <source>
        <strain evidence="8">16-00221</strain>
    </source>
</reference>
<keyword evidence="4" id="KW-0309">Germination</keyword>
<dbReference type="Gene3D" id="1.20.1740.10">
    <property type="entry name" value="Amino acid/polyamine transporter I"/>
    <property type="match status" value="1"/>
</dbReference>